<dbReference type="Pfam" id="PF06472">
    <property type="entry name" value="ABC_membrane_2"/>
    <property type="match status" value="1"/>
</dbReference>
<evidence type="ECO:0000256" key="2">
    <source>
        <dbReference type="ARBA" id="ARBA00022448"/>
    </source>
</evidence>
<comment type="similarity">
    <text evidence="1">Belongs to the ABC transporter superfamily. ABCD family. Peroxisomal fatty acyl CoA transporter (TC 3.A.1.203) subfamily.</text>
</comment>
<dbReference type="GO" id="GO:0015910">
    <property type="term" value="P:long-chain fatty acid import into peroxisome"/>
    <property type="evidence" value="ECO:0007669"/>
    <property type="project" value="TreeGrafter"/>
</dbReference>
<feature type="transmembrane region" description="Helical" evidence="8">
    <location>
        <begin position="136"/>
        <end position="156"/>
    </location>
</feature>
<dbReference type="OrthoDB" id="422637at2759"/>
<evidence type="ECO:0000256" key="6">
    <source>
        <dbReference type="ARBA" id="ARBA00022989"/>
    </source>
</evidence>
<name>A0A1E4THF4_9ASCO</name>
<dbReference type="CDD" id="cd03223">
    <property type="entry name" value="ABCD_peroxisomal_ALDP"/>
    <property type="match status" value="1"/>
</dbReference>
<accession>A0A1E4THF4</accession>
<evidence type="ECO:0000256" key="8">
    <source>
        <dbReference type="SAM" id="Phobius"/>
    </source>
</evidence>
<evidence type="ECO:0000256" key="3">
    <source>
        <dbReference type="ARBA" id="ARBA00022692"/>
    </source>
</evidence>
<dbReference type="PANTHER" id="PTHR11384:SF69">
    <property type="entry name" value="PEROXISOMAL LONG-CHAIN FATTY ACID IMPORT PROTEIN 1"/>
    <property type="match status" value="1"/>
</dbReference>
<dbReference type="Proteomes" id="UP000095023">
    <property type="component" value="Unassembled WGS sequence"/>
</dbReference>
<dbReference type="GO" id="GO:0005324">
    <property type="term" value="F:long-chain fatty acid transmembrane transporter activity"/>
    <property type="evidence" value="ECO:0007669"/>
    <property type="project" value="TreeGrafter"/>
</dbReference>
<dbReference type="InterPro" id="IPR003593">
    <property type="entry name" value="AAA+_ATPase"/>
</dbReference>
<dbReference type="GO" id="GO:0016887">
    <property type="term" value="F:ATP hydrolysis activity"/>
    <property type="evidence" value="ECO:0007669"/>
    <property type="project" value="InterPro"/>
</dbReference>
<dbReference type="GO" id="GO:0006635">
    <property type="term" value="P:fatty acid beta-oxidation"/>
    <property type="evidence" value="ECO:0007669"/>
    <property type="project" value="TreeGrafter"/>
</dbReference>
<dbReference type="PROSITE" id="PS50893">
    <property type="entry name" value="ABC_TRANSPORTER_2"/>
    <property type="match status" value="1"/>
</dbReference>
<dbReference type="InterPro" id="IPR027417">
    <property type="entry name" value="P-loop_NTPase"/>
</dbReference>
<dbReference type="InterPro" id="IPR050835">
    <property type="entry name" value="ABC_transporter_sub-D"/>
</dbReference>
<keyword evidence="6 8" id="KW-1133">Transmembrane helix</keyword>
<dbReference type="PANTHER" id="PTHR11384">
    <property type="entry name" value="ATP-BINDING CASSETTE, SUB-FAMILY D MEMBER"/>
    <property type="match status" value="1"/>
</dbReference>
<keyword evidence="2" id="KW-0813">Transport</keyword>
<evidence type="ECO:0000259" key="9">
    <source>
        <dbReference type="PROSITE" id="PS50893"/>
    </source>
</evidence>
<dbReference type="Gene3D" id="3.40.50.300">
    <property type="entry name" value="P-loop containing nucleotide triphosphate hydrolases"/>
    <property type="match status" value="1"/>
</dbReference>
<evidence type="ECO:0000313" key="10">
    <source>
        <dbReference type="EMBL" id="ODV91191.1"/>
    </source>
</evidence>
<dbReference type="InterPro" id="IPR003439">
    <property type="entry name" value="ABC_transporter-like_ATP-bd"/>
</dbReference>
<dbReference type="GO" id="GO:0005524">
    <property type="term" value="F:ATP binding"/>
    <property type="evidence" value="ECO:0007669"/>
    <property type="project" value="UniProtKB-KW"/>
</dbReference>
<evidence type="ECO:0000313" key="11">
    <source>
        <dbReference type="Proteomes" id="UP000095023"/>
    </source>
</evidence>
<evidence type="ECO:0000256" key="1">
    <source>
        <dbReference type="ARBA" id="ARBA00008575"/>
    </source>
</evidence>
<protein>
    <recommendedName>
        <fullName evidence="9">ABC transporter domain-containing protein</fullName>
    </recommendedName>
</protein>
<sequence length="721" mass="81383">MKTPIYGSHKATSRQLVNFYASHRKTILRVGYFLAIANLFRGSRSSHKPSPPLAEDALQINPRKSKSDVNVKFLKRFRRLLKIVIPGVKTIEAALLAGYTCTLVARTFISLYVAKLDGMLVGSVVKGRGNELIKGLVWWMIVAFPATYTNSLLTYFQTRLAIQYRYRLTSYMQVNYLSDSNGSMYYAIQNLDDRIRNADQIMTVDVQRFSTSLADIYSDISKPILDMFVYNIQLAQNIGGEGILVAGTLMQASAKLLRALTPRFGLYAMEEAKLEGTYRFSHSRMVEYGEEIALLRGEEVERAYLDRNYFSLIKYINKILWRRLYHGFNEDYLIKYVWGVLGLLLCSIPAFSSLAGAGSATLADRSQNFITNRRLLMSASDAFGRLMSSYKQVAELTGHTARVTELINTMDDLKKGKYHKVLIAKSKSGIPASKILSQTGTLTEGGSDIVFEKVPIVSPSGDVLIPALSFSVKYGQNLLIVGPNGCGKSSLFRILGGLWPIHGGVVSKPSSESLFYIPQRPYLPQGSLLQQIIYPDSLEDMERKGITYKDLQDILNVVEIGYLVTMNSEGTIRSGWESQEDWRDVLSNGVQQRIAMARLYYHKPKFAILDECTSAVSLEMENIMYTHAIELNISLITVSHRPSLWKFHDHILQFDGQGHYIFSELNADERLKLEDERQSLELRLRALPEKEERLRQLQEALESIGSSTVAEVNEANDNKKF</sequence>
<proteinExistence type="inferred from homology"/>
<evidence type="ECO:0000256" key="7">
    <source>
        <dbReference type="ARBA" id="ARBA00023136"/>
    </source>
</evidence>
<dbReference type="AlphaFoldDB" id="A0A1E4THF4"/>
<reference evidence="11" key="1">
    <citation type="submission" date="2016-02" db="EMBL/GenBank/DDBJ databases">
        <title>Comparative genomics of biotechnologically important yeasts.</title>
        <authorList>
            <consortium name="DOE Joint Genome Institute"/>
            <person name="Riley R."/>
            <person name="Haridas S."/>
            <person name="Wolfe K.H."/>
            <person name="Lopes M.R."/>
            <person name="Hittinger C.T."/>
            <person name="Goker M."/>
            <person name="Salamov A."/>
            <person name="Wisecaver J."/>
            <person name="Long T.M."/>
            <person name="Aerts A.L."/>
            <person name="Barry K."/>
            <person name="Choi C."/>
            <person name="Clum A."/>
            <person name="Coughlan A.Y."/>
            <person name="Deshpande S."/>
            <person name="Douglass A.P."/>
            <person name="Hanson S.J."/>
            <person name="Klenk H.-P."/>
            <person name="Labutti K."/>
            <person name="Lapidus A."/>
            <person name="Lindquist E."/>
            <person name="Lipzen A."/>
            <person name="Meier-Kolthoff J.P."/>
            <person name="Ohm R.A."/>
            <person name="Otillar R.P."/>
            <person name="Pangilinan J."/>
            <person name="Peng Y."/>
            <person name="Rokas A."/>
            <person name="Rosa C.A."/>
            <person name="Scheuner C."/>
            <person name="Sibirny A.A."/>
            <person name="Slot J.C."/>
            <person name="Stielow J.B."/>
            <person name="Sun H."/>
            <person name="Kurtzman C.P."/>
            <person name="Blackwell M."/>
            <person name="Jeffries T.W."/>
            <person name="Grigoriev I.V."/>
        </authorList>
    </citation>
    <scope>NUCLEOTIDE SEQUENCE [LARGE SCALE GENOMIC DNA]</scope>
    <source>
        <strain evidence="11">NRRL Y-17796</strain>
    </source>
</reference>
<dbReference type="GO" id="GO:0005778">
    <property type="term" value="C:peroxisomal membrane"/>
    <property type="evidence" value="ECO:0007669"/>
    <property type="project" value="TreeGrafter"/>
</dbReference>
<dbReference type="SUPFAM" id="SSF52540">
    <property type="entry name" value="P-loop containing nucleoside triphosphate hydrolases"/>
    <property type="match status" value="1"/>
</dbReference>
<gene>
    <name evidence="10" type="ORF">CANCADRAFT_2908</name>
</gene>
<keyword evidence="11" id="KW-1185">Reference proteome</keyword>
<feature type="domain" description="ABC transporter" evidence="9">
    <location>
        <begin position="449"/>
        <end position="681"/>
    </location>
</feature>
<organism evidence="10 11">
    <name type="scientific">Tortispora caseinolytica NRRL Y-17796</name>
    <dbReference type="NCBI Taxonomy" id="767744"/>
    <lineage>
        <taxon>Eukaryota</taxon>
        <taxon>Fungi</taxon>
        <taxon>Dikarya</taxon>
        <taxon>Ascomycota</taxon>
        <taxon>Saccharomycotina</taxon>
        <taxon>Trigonopsidomycetes</taxon>
        <taxon>Trigonopsidales</taxon>
        <taxon>Trigonopsidaceae</taxon>
        <taxon>Tortispora</taxon>
    </lineage>
</organism>
<keyword evidence="5" id="KW-0067">ATP-binding</keyword>
<dbReference type="EMBL" id="KV453842">
    <property type="protein sequence ID" value="ODV91191.1"/>
    <property type="molecule type" value="Genomic_DNA"/>
</dbReference>
<dbReference type="Pfam" id="PF00005">
    <property type="entry name" value="ABC_tran"/>
    <property type="match status" value="1"/>
</dbReference>
<dbReference type="InterPro" id="IPR011527">
    <property type="entry name" value="ABC1_TM_dom"/>
</dbReference>
<dbReference type="SMART" id="SM00382">
    <property type="entry name" value="AAA"/>
    <property type="match status" value="1"/>
</dbReference>
<keyword evidence="4" id="KW-0547">Nucleotide-binding</keyword>
<keyword evidence="7 8" id="KW-0472">Membrane</keyword>
<dbReference type="GO" id="GO:0042760">
    <property type="term" value="P:very long-chain fatty acid catabolic process"/>
    <property type="evidence" value="ECO:0007669"/>
    <property type="project" value="TreeGrafter"/>
</dbReference>
<dbReference type="GO" id="GO:0007031">
    <property type="term" value="P:peroxisome organization"/>
    <property type="evidence" value="ECO:0007669"/>
    <property type="project" value="TreeGrafter"/>
</dbReference>
<evidence type="ECO:0000256" key="5">
    <source>
        <dbReference type="ARBA" id="ARBA00022840"/>
    </source>
</evidence>
<dbReference type="GO" id="GO:0140359">
    <property type="term" value="F:ABC-type transporter activity"/>
    <property type="evidence" value="ECO:0007669"/>
    <property type="project" value="InterPro"/>
</dbReference>
<evidence type="ECO:0000256" key="4">
    <source>
        <dbReference type="ARBA" id="ARBA00022741"/>
    </source>
</evidence>
<keyword evidence="3 8" id="KW-0812">Transmembrane</keyword>